<dbReference type="GO" id="GO:0044183">
    <property type="term" value="F:protein folding chaperone"/>
    <property type="evidence" value="ECO:0007669"/>
    <property type="project" value="InterPro"/>
</dbReference>
<reference evidence="4 5" key="1">
    <citation type="submission" date="2024-01" db="EMBL/GenBank/DDBJ databases">
        <title>The complete chloroplast genome sequence of Lithospermum erythrorhizon: insights into the phylogenetic relationship among Boraginaceae species and the maternal lineages of purple gromwells.</title>
        <authorList>
            <person name="Okada T."/>
            <person name="Watanabe K."/>
        </authorList>
    </citation>
    <scope>NUCLEOTIDE SEQUENCE [LARGE SCALE GENOMIC DNA]</scope>
</reference>
<dbReference type="PANTHER" id="PTHR33791:SF1">
    <property type="entry name" value="RUBISCO CHAPERONE RBCX"/>
    <property type="match status" value="1"/>
</dbReference>
<evidence type="ECO:0000256" key="3">
    <source>
        <dbReference type="ARBA" id="ARBA00023300"/>
    </source>
</evidence>
<dbReference type="AlphaFoldDB" id="A0AAV3PGJ4"/>
<keyword evidence="5" id="KW-1185">Reference proteome</keyword>
<comment type="caution">
    <text evidence="4">The sequence shown here is derived from an EMBL/GenBank/DDBJ whole genome shotgun (WGS) entry which is preliminary data.</text>
</comment>
<evidence type="ECO:0000313" key="4">
    <source>
        <dbReference type="EMBL" id="GAA0150847.1"/>
    </source>
</evidence>
<dbReference type="GO" id="GO:0110102">
    <property type="term" value="P:ribulose bisphosphate carboxylase complex assembly"/>
    <property type="evidence" value="ECO:0007669"/>
    <property type="project" value="InterPro"/>
</dbReference>
<keyword evidence="2" id="KW-0143">Chaperone</keyword>
<dbReference type="InterPro" id="IPR003435">
    <property type="entry name" value="Chaperonin_RcbX"/>
</dbReference>
<dbReference type="GO" id="GO:0015977">
    <property type="term" value="P:carbon fixation"/>
    <property type="evidence" value="ECO:0007669"/>
    <property type="project" value="UniProtKB-KW"/>
</dbReference>
<dbReference type="Gene3D" id="1.10.1200.210">
    <property type="entry name" value="Chaperonin-like RbcX"/>
    <property type="match status" value="1"/>
</dbReference>
<proteinExistence type="predicted"/>
<gene>
    <name evidence="4" type="ORF">LIER_09698</name>
</gene>
<dbReference type="GO" id="GO:0015979">
    <property type="term" value="P:photosynthesis"/>
    <property type="evidence" value="ECO:0007669"/>
    <property type="project" value="UniProtKB-KW"/>
</dbReference>
<keyword evidence="1" id="KW-0602">Photosynthesis</keyword>
<dbReference type="SUPFAM" id="SSF158615">
    <property type="entry name" value="RbcX-like"/>
    <property type="match status" value="1"/>
</dbReference>
<organism evidence="4 5">
    <name type="scientific">Lithospermum erythrorhizon</name>
    <name type="common">Purple gromwell</name>
    <name type="synonym">Lithospermum officinale var. erythrorhizon</name>
    <dbReference type="NCBI Taxonomy" id="34254"/>
    <lineage>
        <taxon>Eukaryota</taxon>
        <taxon>Viridiplantae</taxon>
        <taxon>Streptophyta</taxon>
        <taxon>Embryophyta</taxon>
        <taxon>Tracheophyta</taxon>
        <taxon>Spermatophyta</taxon>
        <taxon>Magnoliopsida</taxon>
        <taxon>eudicotyledons</taxon>
        <taxon>Gunneridae</taxon>
        <taxon>Pentapetalae</taxon>
        <taxon>asterids</taxon>
        <taxon>lamiids</taxon>
        <taxon>Boraginales</taxon>
        <taxon>Boraginaceae</taxon>
        <taxon>Boraginoideae</taxon>
        <taxon>Lithospermeae</taxon>
        <taxon>Lithospermum</taxon>
    </lineage>
</organism>
<name>A0AAV3PGJ4_LITER</name>
<dbReference type="Pfam" id="PF02341">
    <property type="entry name" value="RbcX"/>
    <property type="match status" value="1"/>
</dbReference>
<keyword evidence="3" id="KW-0120">Carbon dioxide fixation</keyword>
<evidence type="ECO:0008006" key="6">
    <source>
        <dbReference type="Google" id="ProtNLM"/>
    </source>
</evidence>
<accession>A0AAV3PGJ4</accession>
<evidence type="ECO:0000256" key="1">
    <source>
        <dbReference type="ARBA" id="ARBA00022531"/>
    </source>
</evidence>
<dbReference type="InterPro" id="IPR038052">
    <property type="entry name" value="Chaperonin_RbcX_sf"/>
</dbReference>
<sequence length="222" mass="25640">MVGVLGVVGSSVVDSHTGPCLCVDAFHSSNFLSNGDLVLARNAVNGNYKRHMSRPSSLELSTSFLDHSWTSSTVNGYVPMKKHQKKKNRGFKVSNNLGGQYEDNFEDVKKQMLNYFTYKAVRTVLTQLYEMNPPDYRWFYEFIGSNKPNDGKYFIRKLAKEKHDLAERVMVTRLHLYGRWIKKCDHTEIYNQISDENLALMRERLLETVVWPSDDSNTEKIN</sequence>
<dbReference type="EMBL" id="BAABME010001667">
    <property type="protein sequence ID" value="GAA0150847.1"/>
    <property type="molecule type" value="Genomic_DNA"/>
</dbReference>
<evidence type="ECO:0000256" key="2">
    <source>
        <dbReference type="ARBA" id="ARBA00023186"/>
    </source>
</evidence>
<evidence type="ECO:0000313" key="5">
    <source>
        <dbReference type="Proteomes" id="UP001454036"/>
    </source>
</evidence>
<dbReference type="PANTHER" id="PTHR33791">
    <property type="entry name" value="CHAPERONIN-LIKE RBCX PROTEIN 1, CHLOROPLASTIC"/>
    <property type="match status" value="1"/>
</dbReference>
<dbReference type="Proteomes" id="UP001454036">
    <property type="component" value="Unassembled WGS sequence"/>
</dbReference>
<protein>
    <recommendedName>
        <fullName evidence="6">Chaperonin-like RbcX protein</fullName>
    </recommendedName>
</protein>